<accession>A0A5B0REN0</accession>
<feature type="chain" id="PRO_5022818087" evidence="1">
    <location>
        <begin position="27"/>
        <end position="110"/>
    </location>
</feature>
<gene>
    <name evidence="2" type="ORF">PGTUg99_027623</name>
</gene>
<evidence type="ECO:0000256" key="1">
    <source>
        <dbReference type="SAM" id="SignalP"/>
    </source>
</evidence>
<keyword evidence="1" id="KW-0732">Signal</keyword>
<evidence type="ECO:0000313" key="3">
    <source>
        <dbReference type="Proteomes" id="UP000325313"/>
    </source>
</evidence>
<dbReference type="AlphaFoldDB" id="A0A5B0REN0"/>
<reference evidence="2 3" key="1">
    <citation type="submission" date="2019-05" db="EMBL/GenBank/DDBJ databases">
        <title>Emergence of the Ug99 lineage of the wheat stem rust pathogen through somatic hybridization.</title>
        <authorList>
            <person name="Li F."/>
            <person name="Upadhyaya N.M."/>
            <person name="Sperschneider J."/>
            <person name="Matny O."/>
            <person name="Nguyen-Phuc H."/>
            <person name="Mago R."/>
            <person name="Raley C."/>
            <person name="Miller M.E."/>
            <person name="Silverstein K.A.T."/>
            <person name="Henningsen E."/>
            <person name="Hirsch C.D."/>
            <person name="Visser B."/>
            <person name="Pretorius Z.A."/>
            <person name="Steffenson B.J."/>
            <person name="Schwessinger B."/>
            <person name="Dodds P.N."/>
            <person name="Figueroa M."/>
        </authorList>
    </citation>
    <scope>NUCLEOTIDE SEQUENCE [LARGE SCALE GENOMIC DNA]</scope>
    <source>
        <strain evidence="2 3">Ug99</strain>
    </source>
</reference>
<comment type="caution">
    <text evidence="2">The sequence shown here is derived from an EMBL/GenBank/DDBJ whole genome shotgun (WGS) entry which is preliminary data.</text>
</comment>
<organism evidence="2 3">
    <name type="scientific">Puccinia graminis f. sp. tritici</name>
    <dbReference type="NCBI Taxonomy" id="56615"/>
    <lineage>
        <taxon>Eukaryota</taxon>
        <taxon>Fungi</taxon>
        <taxon>Dikarya</taxon>
        <taxon>Basidiomycota</taxon>
        <taxon>Pucciniomycotina</taxon>
        <taxon>Pucciniomycetes</taxon>
        <taxon>Pucciniales</taxon>
        <taxon>Pucciniaceae</taxon>
        <taxon>Puccinia</taxon>
    </lineage>
</organism>
<feature type="signal peptide" evidence="1">
    <location>
        <begin position="1"/>
        <end position="26"/>
    </location>
</feature>
<dbReference type="EMBL" id="VDEP01000206">
    <property type="protein sequence ID" value="KAA1123872.1"/>
    <property type="molecule type" value="Genomic_DNA"/>
</dbReference>
<protein>
    <submittedName>
        <fullName evidence="2">Uncharacterized protein</fullName>
    </submittedName>
</protein>
<proteinExistence type="predicted"/>
<sequence>MMLPDCFLSFFLSFFLVFLGTPPLEPGHTLSPFDPEPTSCEISSVCRHTPCEPKVCLQFKGYTNQTETQRILHNPRTGQIIWLTNVHEHGILKSRGFGLEVSSKTAIPLY</sequence>
<name>A0A5B0REN0_PUCGR</name>
<evidence type="ECO:0000313" key="2">
    <source>
        <dbReference type="EMBL" id="KAA1123872.1"/>
    </source>
</evidence>
<dbReference type="Proteomes" id="UP000325313">
    <property type="component" value="Unassembled WGS sequence"/>
</dbReference>